<sequence>MRPWIGNSLIALVFSIGVPMLGLASNSQQYSSEQQFEHQLLKIDEFWKQHARADSFVGQQELNIHFVVISHPEQADSAIVVSPGRTESYLKYTELAYDLFMQGFDVFIIDHRGQGLSDRETAYRQYGDVADFQYYVDDFSQLIETQVSPLNYTNTFLLGHSLGGAISTRYMQQNPDTFDAAVLSAPMYGIDFGNLPKWLVSGLSSVMSIWDSWFESQTGYAFGQADYQRAAFEDNQLSHSKVRYEYSKDIYDQQPLLQIGGPSNRWLKNCIAAMGTIYDQVQQQKTPLLLMQAQLDTVVDNAAQDRFCQSVVDAGTACEGGKATVIEGAWHELYFETDPIRSQVLDLTFEFYAKHRK</sequence>
<proteinExistence type="predicted"/>
<keyword evidence="3" id="KW-1185">Reference proteome</keyword>
<evidence type="ECO:0000259" key="1">
    <source>
        <dbReference type="Pfam" id="PF12146"/>
    </source>
</evidence>
<dbReference type="Gene3D" id="3.40.50.1820">
    <property type="entry name" value="alpha/beta hydrolase"/>
    <property type="match status" value="1"/>
</dbReference>
<evidence type="ECO:0000313" key="3">
    <source>
        <dbReference type="Proteomes" id="UP000286482"/>
    </source>
</evidence>
<dbReference type="EMBL" id="RAQO01000001">
    <property type="protein sequence ID" value="RKF22183.1"/>
    <property type="molecule type" value="Genomic_DNA"/>
</dbReference>
<gene>
    <name evidence="2" type="ORF">DBZ36_00615</name>
</gene>
<accession>A0A420ENE8</accession>
<dbReference type="OrthoDB" id="9788260at2"/>
<dbReference type="Proteomes" id="UP000286482">
    <property type="component" value="Unassembled WGS sequence"/>
</dbReference>
<dbReference type="InterPro" id="IPR029058">
    <property type="entry name" value="AB_hydrolase_fold"/>
</dbReference>
<dbReference type="AlphaFoldDB" id="A0A420ENE8"/>
<dbReference type="PANTHER" id="PTHR11614">
    <property type="entry name" value="PHOSPHOLIPASE-RELATED"/>
    <property type="match status" value="1"/>
</dbReference>
<dbReference type="InterPro" id="IPR051044">
    <property type="entry name" value="MAG_DAG_Lipase"/>
</dbReference>
<name>A0A420ENE8_9ALTE</name>
<dbReference type="GO" id="GO:0016787">
    <property type="term" value="F:hydrolase activity"/>
    <property type="evidence" value="ECO:0007669"/>
    <property type="project" value="UniProtKB-KW"/>
</dbReference>
<reference evidence="2 3" key="1">
    <citation type="submission" date="2018-09" db="EMBL/GenBank/DDBJ databases">
        <authorList>
            <person name="Wang Z."/>
        </authorList>
    </citation>
    <scope>NUCLEOTIDE SEQUENCE [LARGE SCALE GENOMIC DNA]</scope>
    <source>
        <strain evidence="2 3">ALS 81</strain>
    </source>
</reference>
<evidence type="ECO:0000313" key="2">
    <source>
        <dbReference type="EMBL" id="RKF22183.1"/>
    </source>
</evidence>
<organism evidence="2 3">
    <name type="scientific">Alginatibacterium sediminis</name>
    <dbReference type="NCBI Taxonomy" id="2164068"/>
    <lineage>
        <taxon>Bacteria</taxon>
        <taxon>Pseudomonadati</taxon>
        <taxon>Pseudomonadota</taxon>
        <taxon>Gammaproteobacteria</taxon>
        <taxon>Alteromonadales</taxon>
        <taxon>Alteromonadaceae</taxon>
        <taxon>Alginatibacterium</taxon>
    </lineage>
</organism>
<dbReference type="RefSeq" id="WP_120352986.1">
    <property type="nucleotide sequence ID" value="NZ_RAQO01000001.1"/>
</dbReference>
<dbReference type="Pfam" id="PF12146">
    <property type="entry name" value="Hydrolase_4"/>
    <property type="match status" value="1"/>
</dbReference>
<protein>
    <submittedName>
        <fullName evidence="2">Alpha/beta fold hydrolase</fullName>
    </submittedName>
</protein>
<dbReference type="InterPro" id="IPR022742">
    <property type="entry name" value="Hydrolase_4"/>
</dbReference>
<comment type="caution">
    <text evidence="2">The sequence shown here is derived from an EMBL/GenBank/DDBJ whole genome shotgun (WGS) entry which is preliminary data.</text>
</comment>
<keyword evidence="2" id="KW-0378">Hydrolase</keyword>
<feature type="domain" description="Serine aminopeptidase S33" evidence="1">
    <location>
        <begin position="74"/>
        <end position="338"/>
    </location>
</feature>
<dbReference type="SUPFAM" id="SSF53474">
    <property type="entry name" value="alpha/beta-Hydrolases"/>
    <property type="match status" value="1"/>
</dbReference>